<feature type="compositionally biased region" description="Low complexity" evidence="1">
    <location>
        <begin position="1"/>
        <end position="36"/>
    </location>
</feature>
<protein>
    <submittedName>
        <fullName evidence="2">Uncharacterized protein</fullName>
    </submittedName>
</protein>
<proteinExistence type="predicted"/>
<sequence>MSRSSRSGSARSAISGRYVTAATAARHPRTTVTHAAGASRATGTAHRSAITGRYVAAATAARHPRTTVTENG</sequence>
<feature type="region of interest" description="Disordered" evidence="1">
    <location>
        <begin position="1"/>
        <end position="45"/>
    </location>
</feature>
<evidence type="ECO:0000256" key="1">
    <source>
        <dbReference type="SAM" id="MobiDB-lite"/>
    </source>
</evidence>
<dbReference type="AlphaFoldDB" id="A0A6M6JYE2"/>
<keyword evidence="3" id="KW-1185">Reference proteome</keyword>
<evidence type="ECO:0000313" key="3">
    <source>
        <dbReference type="Proteomes" id="UP000505377"/>
    </source>
</evidence>
<geneLocation type="plasmid" evidence="2 3">
    <name>unnamed1</name>
</geneLocation>
<dbReference type="Proteomes" id="UP000505377">
    <property type="component" value="Plasmid unnamed1"/>
</dbReference>
<dbReference type="RefSeq" id="WP_172169921.1">
    <property type="nucleotide sequence ID" value="NZ_CP053565.1"/>
</dbReference>
<dbReference type="KEGG" id="pbro:HOP40_34790"/>
<evidence type="ECO:0000313" key="2">
    <source>
        <dbReference type="EMBL" id="QJY51151.1"/>
    </source>
</evidence>
<reference evidence="2 3" key="1">
    <citation type="submission" date="2020-05" db="EMBL/GenBank/DDBJ databases">
        <authorList>
            <person name="Mo P."/>
        </authorList>
    </citation>
    <scope>NUCLEOTIDE SEQUENCE [LARGE SCALE GENOMIC DNA]</scope>
    <source>
        <strain evidence="2 3">Gen01</strain>
        <plasmid evidence="2 3">unnamed1</plasmid>
    </source>
</reference>
<keyword evidence="2" id="KW-0614">Plasmid</keyword>
<name>A0A6M6JYE2_9PSEU</name>
<dbReference type="EMBL" id="CP053565">
    <property type="protein sequence ID" value="QJY51151.1"/>
    <property type="molecule type" value="Genomic_DNA"/>
</dbReference>
<organism evidence="2 3">
    <name type="scientific">Pseudonocardia broussonetiae</name>
    <dbReference type="NCBI Taxonomy" id="2736640"/>
    <lineage>
        <taxon>Bacteria</taxon>
        <taxon>Bacillati</taxon>
        <taxon>Actinomycetota</taxon>
        <taxon>Actinomycetes</taxon>
        <taxon>Pseudonocardiales</taxon>
        <taxon>Pseudonocardiaceae</taxon>
        <taxon>Pseudonocardia</taxon>
    </lineage>
</organism>
<accession>A0A6M6JYE2</accession>
<gene>
    <name evidence="2" type="ORF">HOP40_34790</name>
</gene>